<proteinExistence type="predicted"/>
<reference evidence="1" key="1">
    <citation type="submission" date="2018-05" db="EMBL/GenBank/DDBJ databases">
        <authorList>
            <person name="Lanie J.A."/>
            <person name="Ng W.-L."/>
            <person name="Kazmierczak K.M."/>
            <person name="Andrzejewski T.M."/>
            <person name="Davidsen T.M."/>
            <person name="Wayne K.J."/>
            <person name="Tettelin H."/>
            <person name="Glass J.I."/>
            <person name="Rusch D."/>
            <person name="Podicherti R."/>
            <person name="Tsui H.-C.T."/>
            <person name="Winkler M.E."/>
        </authorList>
    </citation>
    <scope>NUCLEOTIDE SEQUENCE</scope>
</reference>
<name>A0A383F7D5_9ZZZZ</name>
<dbReference type="Gene3D" id="3.40.50.1820">
    <property type="entry name" value="alpha/beta hydrolase"/>
    <property type="match status" value="1"/>
</dbReference>
<accession>A0A383F7D5</accession>
<evidence type="ECO:0008006" key="2">
    <source>
        <dbReference type="Google" id="ProtNLM"/>
    </source>
</evidence>
<organism evidence="1">
    <name type="scientific">marine metagenome</name>
    <dbReference type="NCBI Taxonomy" id="408172"/>
    <lineage>
        <taxon>unclassified sequences</taxon>
        <taxon>metagenomes</taxon>
        <taxon>ecological metagenomes</taxon>
    </lineage>
</organism>
<dbReference type="InterPro" id="IPR029058">
    <property type="entry name" value="AB_hydrolase_fold"/>
</dbReference>
<dbReference type="EMBL" id="UINC01231658">
    <property type="protein sequence ID" value="SVE64285.1"/>
    <property type="molecule type" value="Genomic_DNA"/>
</dbReference>
<dbReference type="AlphaFoldDB" id="A0A383F7D5"/>
<protein>
    <recommendedName>
        <fullName evidence="2">Peptidase S9 prolyl oligopeptidase catalytic domain-containing protein</fullName>
    </recommendedName>
</protein>
<feature type="non-terminal residue" evidence="1">
    <location>
        <position position="1"/>
    </location>
</feature>
<evidence type="ECO:0000313" key="1">
    <source>
        <dbReference type="EMBL" id="SVE64285.1"/>
    </source>
</evidence>
<dbReference type="SUPFAM" id="SSF53474">
    <property type="entry name" value="alpha/beta-Hydrolases"/>
    <property type="match status" value="1"/>
</dbReference>
<gene>
    <name evidence="1" type="ORF">METZ01_LOCUS517139</name>
</gene>
<sequence>PYGRMLMLRSYYREVEPESGEFHQVLERCIRESAKLEGAWNLRVLLDPTDPLQERLYQLLDDTDQREQFHRKVIAAFGNDWRGYRVSLDFVNRKTPVFLLHGRADRVIPPGESRRLARQMTERGIPNYLCITRFLSHGDSAISIARLPELYRLLKGFAGFVSGARD</sequence>